<dbReference type="InterPro" id="IPR004006">
    <property type="entry name" value="DhaK_dom"/>
</dbReference>
<dbReference type="STRING" id="436010.A0A166TG64"/>
<dbReference type="PROSITE" id="PS51481">
    <property type="entry name" value="DHAK"/>
    <property type="match status" value="1"/>
</dbReference>
<dbReference type="AlphaFoldDB" id="A0A166TG64"/>
<proteinExistence type="predicted"/>
<evidence type="ECO:0000259" key="1">
    <source>
        <dbReference type="PROSITE" id="PS51481"/>
    </source>
</evidence>
<dbReference type="Proteomes" id="UP000076532">
    <property type="component" value="Unassembled WGS sequence"/>
</dbReference>
<dbReference type="OrthoDB" id="1724672at2759"/>
<dbReference type="Pfam" id="PF02733">
    <property type="entry name" value="Dak1"/>
    <property type="match status" value="1"/>
</dbReference>
<gene>
    <name evidence="2" type="ORF">FIBSPDRAFT_926423</name>
</gene>
<dbReference type="PANTHER" id="PTHR28629:SF4">
    <property type="entry name" value="TRIOKINASE_FMN CYCLASE"/>
    <property type="match status" value="1"/>
</dbReference>
<feature type="domain" description="DhaK" evidence="1">
    <location>
        <begin position="1"/>
        <end position="160"/>
    </location>
</feature>
<dbReference type="GO" id="GO:0005829">
    <property type="term" value="C:cytosol"/>
    <property type="evidence" value="ECO:0007669"/>
    <property type="project" value="TreeGrafter"/>
</dbReference>
<dbReference type="GO" id="GO:0019563">
    <property type="term" value="P:glycerol catabolic process"/>
    <property type="evidence" value="ECO:0007669"/>
    <property type="project" value="TreeGrafter"/>
</dbReference>
<dbReference type="InterPro" id="IPR050861">
    <property type="entry name" value="Dihydroxyacetone_Kinase"/>
</dbReference>
<dbReference type="EMBL" id="KV417493">
    <property type="protein sequence ID" value="KZP30583.1"/>
    <property type="molecule type" value="Genomic_DNA"/>
</dbReference>
<protein>
    <recommendedName>
        <fullName evidence="1">DhaK domain-containing protein</fullName>
    </recommendedName>
</protein>
<sequence>MASETVLVPWHNHFLTQHPSSRLNDGWEQSGYEPAHAGFVGKCMLTAAVCGNIFVSPNVIQDFDSKATSPKFVIVRSSPSQKHSNIGVLPTGDWENAKVDQVVTQLGKSESQVPNVAAFRTFGPPLNFEWSSSGDEKRGGKGSCYESYDPLRAAPGILCG</sequence>
<organism evidence="2 3">
    <name type="scientific">Athelia psychrophila</name>
    <dbReference type="NCBI Taxonomy" id="1759441"/>
    <lineage>
        <taxon>Eukaryota</taxon>
        <taxon>Fungi</taxon>
        <taxon>Dikarya</taxon>
        <taxon>Basidiomycota</taxon>
        <taxon>Agaricomycotina</taxon>
        <taxon>Agaricomycetes</taxon>
        <taxon>Agaricomycetidae</taxon>
        <taxon>Atheliales</taxon>
        <taxon>Atheliaceae</taxon>
        <taxon>Athelia</taxon>
    </lineage>
</organism>
<evidence type="ECO:0000313" key="3">
    <source>
        <dbReference type="Proteomes" id="UP000076532"/>
    </source>
</evidence>
<dbReference type="SUPFAM" id="SSF82549">
    <property type="entry name" value="DAK1/DegV-like"/>
    <property type="match status" value="1"/>
</dbReference>
<evidence type="ECO:0000313" key="2">
    <source>
        <dbReference type="EMBL" id="KZP30583.1"/>
    </source>
</evidence>
<dbReference type="GO" id="GO:0004371">
    <property type="term" value="F:glycerone kinase activity"/>
    <property type="evidence" value="ECO:0007669"/>
    <property type="project" value="InterPro"/>
</dbReference>
<name>A0A166TG64_9AGAM</name>
<reference evidence="2 3" key="1">
    <citation type="journal article" date="2016" name="Mol. Biol. Evol.">
        <title>Comparative Genomics of Early-Diverging Mushroom-Forming Fungi Provides Insights into the Origins of Lignocellulose Decay Capabilities.</title>
        <authorList>
            <person name="Nagy L.G."/>
            <person name="Riley R."/>
            <person name="Tritt A."/>
            <person name="Adam C."/>
            <person name="Daum C."/>
            <person name="Floudas D."/>
            <person name="Sun H."/>
            <person name="Yadav J.S."/>
            <person name="Pangilinan J."/>
            <person name="Larsson K.H."/>
            <person name="Matsuura K."/>
            <person name="Barry K."/>
            <person name="Labutti K."/>
            <person name="Kuo R."/>
            <person name="Ohm R.A."/>
            <person name="Bhattacharya S.S."/>
            <person name="Shirouzu T."/>
            <person name="Yoshinaga Y."/>
            <person name="Martin F.M."/>
            <person name="Grigoriev I.V."/>
            <person name="Hibbett D.S."/>
        </authorList>
    </citation>
    <scope>NUCLEOTIDE SEQUENCE [LARGE SCALE GENOMIC DNA]</scope>
    <source>
        <strain evidence="2 3">CBS 109695</strain>
    </source>
</reference>
<accession>A0A166TG64</accession>
<keyword evidence="3" id="KW-1185">Reference proteome</keyword>
<dbReference type="PANTHER" id="PTHR28629">
    <property type="entry name" value="TRIOKINASE/FMN CYCLASE"/>
    <property type="match status" value="1"/>
</dbReference>
<dbReference type="Gene3D" id="3.40.50.10440">
    <property type="entry name" value="Dihydroxyacetone kinase, domain 1"/>
    <property type="match status" value="1"/>
</dbReference>